<protein>
    <recommendedName>
        <fullName evidence="3">F-box domain-containing protein</fullName>
    </recommendedName>
</protein>
<gene>
    <name evidence="1" type="ORF">BDY21DRAFT_364531</name>
</gene>
<organism evidence="1 2">
    <name type="scientific">Lineolata rhizophorae</name>
    <dbReference type="NCBI Taxonomy" id="578093"/>
    <lineage>
        <taxon>Eukaryota</taxon>
        <taxon>Fungi</taxon>
        <taxon>Dikarya</taxon>
        <taxon>Ascomycota</taxon>
        <taxon>Pezizomycotina</taxon>
        <taxon>Dothideomycetes</taxon>
        <taxon>Dothideomycetes incertae sedis</taxon>
        <taxon>Lineolatales</taxon>
        <taxon>Lineolataceae</taxon>
        <taxon>Lineolata</taxon>
    </lineage>
</organism>
<dbReference type="AlphaFoldDB" id="A0A6A6NX77"/>
<sequence length="332" mass="36416">MTALFPPFQLPSFLSLPLRKPSDAMAPFLPAFLSLPAEIHRCIADFLNPSSLFALRLAHRRLHATLPPPNPAAAAQSRRHRRSSQDRCERLAILAMVEQASEAPKRFRCRVCKSVYPASLFSPATSRAWTAHAAAPPYPEKLDDEADEAEQNCVRGSGAEGTPLELPPRVCVWHASRLASVVPATVRNPPPAWGDAASSSAWWDAWLSLVGGWLQWPTSRRARGSKWRSGMASWCFHCGTVRWRGDGDDNGRACGCTCETCGSAPVRVYRREVEGPEDAVGAFQFVRVGFNDEGWEGEVNERMLPRGALVVVENGGVDGGTQGVVRQIEYVD</sequence>
<name>A0A6A6NX77_9PEZI</name>
<keyword evidence="2" id="KW-1185">Reference proteome</keyword>
<dbReference type="Proteomes" id="UP000799766">
    <property type="component" value="Unassembled WGS sequence"/>
</dbReference>
<evidence type="ECO:0000313" key="2">
    <source>
        <dbReference type="Proteomes" id="UP000799766"/>
    </source>
</evidence>
<dbReference type="EMBL" id="MU001683">
    <property type="protein sequence ID" value="KAF2456299.1"/>
    <property type="molecule type" value="Genomic_DNA"/>
</dbReference>
<evidence type="ECO:0000313" key="1">
    <source>
        <dbReference type="EMBL" id="KAF2456299.1"/>
    </source>
</evidence>
<reference evidence="1" key="1">
    <citation type="journal article" date="2020" name="Stud. Mycol.">
        <title>101 Dothideomycetes genomes: a test case for predicting lifestyles and emergence of pathogens.</title>
        <authorList>
            <person name="Haridas S."/>
            <person name="Albert R."/>
            <person name="Binder M."/>
            <person name="Bloem J."/>
            <person name="Labutti K."/>
            <person name="Salamov A."/>
            <person name="Andreopoulos B."/>
            <person name="Baker S."/>
            <person name="Barry K."/>
            <person name="Bills G."/>
            <person name="Bluhm B."/>
            <person name="Cannon C."/>
            <person name="Castanera R."/>
            <person name="Culley D."/>
            <person name="Daum C."/>
            <person name="Ezra D."/>
            <person name="Gonzalez J."/>
            <person name="Henrissat B."/>
            <person name="Kuo A."/>
            <person name="Liang C."/>
            <person name="Lipzen A."/>
            <person name="Lutzoni F."/>
            <person name="Magnuson J."/>
            <person name="Mondo S."/>
            <person name="Nolan M."/>
            <person name="Ohm R."/>
            <person name="Pangilinan J."/>
            <person name="Park H.-J."/>
            <person name="Ramirez L."/>
            <person name="Alfaro M."/>
            <person name="Sun H."/>
            <person name="Tritt A."/>
            <person name="Yoshinaga Y."/>
            <person name="Zwiers L.-H."/>
            <person name="Turgeon B."/>
            <person name="Goodwin S."/>
            <person name="Spatafora J."/>
            <person name="Crous P."/>
            <person name="Grigoriev I."/>
        </authorList>
    </citation>
    <scope>NUCLEOTIDE SEQUENCE</scope>
    <source>
        <strain evidence="1">ATCC 16933</strain>
    </source>
</reference>
<proteinExistence type="predicted"/>
<evidence type="ECO:0008006" key="3">
    <source>
        <dbReference type="Google" id="ProtNLM"/>
    </source>
</evidence>
<accession>A0A6A6NX77</accession>